<keyword evidence="2" id="KW-1185">Reference proteome</keyword>
<dbReference type="EMBL" id="CP002690">
    <property type="protein sequence ID" value="AEE14058.1"/>
    <property type="molecule type" value="Genomic_DNA"/>
</dbReference>
<evidence type="ECO:0000313" key="1">
    <source>
        <dbReference type="EMBL" id="AEE14058.1"/>
    </source>
</evidence>
<dbReference type="HOGENOM" id="CLU_769318_0_0_9"/>
<dbReference type="OrthoDB" id="9818522at2"/>
<dbReference type="RefSeq" id="WP_013755786.1">
    <property type="nucleotide sequence ID" value="NC_015499.1"/>
</dbReference>
<proteinExistence type="predicted"/>
<dbReference type="KEGG" id="tnr:Thena_0415"/>
<sequence>MDKLLITFLIFILLSLNNISYADINNLEINKNKVNISAEDDFMSYTIGDSYIQAGHYTRSAQGLSFREKEKGFEYFTGRVYEYPEEEKRTLFTKPKAKYLTRYYYAIADNSEEDGIHYFYIDSTDKERKRENVIFGTRYVTGELQTSLGTEFDKRTKAITGSSIYNKFEHKRFKLESYFSTVNSEITQKKTMLISQSVFFKTIKSDIYANFNKGYPTYQLSSYKKIFDFNIRHTIVKSNKLYSNFMLDRYFDIADFNNSFSLAYQTTGNSTISVTIEKDLEDDKGNNTTVSFYTNITRQNRHIEPNIYLSINDDRKLLGISYEEKSFTVKAGVRIFKISGQSGFLTANIQNNKIFLGVTI</sequence>
<protein>
    <submittedName>
        <fullName evidence="1">Uncharacterized protein</fullName>
    </submittedName>
</protein>
<dbReference type="AlphaFoldDB" id="M1E696"/>
<organism evidence="1 2">
    <name type="scientific">Thermodesulfobium narugense DSM 14796</name>
    <dbReference type="NCBI Taxonomy" id="747365"/>
    <lineage>
        <taxon>Bacteria</taxon>
        <taxon>Pseudomonadati</taxon>
        <taxon>Thermodesulfobiota</taxon>
        <taxon>Thermodesulfobiia</taxon>
        <taxon>Thermodesulfobiales</taxon>
        <taxon>Thermodesulfobiaceae</taxon>
        <taxon>Thermodesulfobium</taxon>
    </lineage>
</organism>
<evidence type="ECO:0000313" key="2">
    <source>
        <dbReference type="Proteomes" id="UP000011765"/>
    </source>
</evidence>
<dbReference type="STRING" id="747365.Thena_0415"/>
<name>M1E696_9BACT</name>
<accession>M1E696</accession>
<gene>
    <name evidence="1" type="ORF">Thena_0415</name>
</gene>
<reference evidence="1 2" key="1">
    <citation type="submission" date="2011-04" db="EMBL/GenBank/DDBJ databases">
        <title>The complete genome of Thermodesulfobium narugense DSM 14796.</title>
        <authorList>
            <consortium name="US DOE Joint Genome Institute (JGI-PGF)"/>
            <person name="Lucas S."/>
            <person name="Han J."/>
            <person name="Lapidus A."/>
            <person name="Bruce D."/>
            <person name="Goodwin L."/>
            <person name="Pitluck S."/>
            <person name="Peters L."/>
            <person name="Kyrpides N."/>
            <person name="Mavromatis K."/>
            <person name="Pagani I."/>
            <person name="Ivanova N."/>
            <person name="Ovchinnikova G."/>
            <person name="Zhang X."/>
            <person name="Saunders L."/>
            <person name="Detter J.C."/>
            <person name="Tapia R."/>
            <person name="Han C."/>
            <person name="Land M."/>
            <person name="Hauser L."/>
            <person name="Markowitz V."/>
            <person name="Cheng J.-F."/>
            <person name="Hugenholtz P."/>
            <person name="Woyke T."/>
            <person name="Wu D."/>
            <person name="Spring S."/>
            <person name="Schroeder M."/>
            <person name="Brambilla E."/>
            <person name="Klenk H.-P."/>
            <person name="Eisen J.A."/>
        </authorList>
    </citation>
    <scope>NUCLEOTIDE SEQUENCE [LARGE SCALE GENOMIC DNA]</scope>
    <source>
        <strain evidence="1 2">DSM 14796</strain>
    </source>
</reference>
<dbReference type="Proteomes" id="UP000011765">
    <property type="component" value="Chromosome"/>
</dbReference>